<dbReference type="PROSITE" id="PS51257">
    <property type="entry name" value="PROKAR_LIPOPROTEIN"/>
    <property type="match status" value="1"/>
</dbReference>
<evidence type="ECO:0000313" key="2">
    <source>
        <dbReference type="Proteomes" id="UP001597118"/>
    </source>
</evidence>
<evidence type="ECO:0000313" key="1">
    <source>
        <dbReference type="EMBL" id="MFD1631318.1"/>
    </source>
</evidence>
<comment type="caution">
    <text evidence="1">The sequence shown here is derived from an EMBL/GenBank/DDBJ whole genome shotgun (WGS) entry which is preliminary data.</text>
</comment>
<accession>A0ABW4IEW7</accession>
<protein>
    <submittedName>
        <fullName evidence="1">Uncharacterized protein</fullName>
    </submittedName>
</protein>
<gene>
    <name evidence="1" type="ORF">ACFSAH_15690</name>
</gene>
<keyword evidence="2" id="KW-1185">Reference proteome</keyword>
<reference evidence="2" key="1">
    <citation type="journal article" date="2019" name="Int. J. Syst. Evol. Microbiol.">
        <title>The Global Catalogue of Microorganisms (GCM) 10K type strain sequencing project: providing services to taxonomists for standard genome sequencing and annotation.</title>
        <authorList>
            <consortium name="The Broad Institute Genomics Platform"/>
            <consortium name="The Broad Institute Genome Sequencing Center for Infectious Disease"/>
            <person name="Wu L."/>
            <person name="Ma J."/>
        </authorList>
    </citation>
    <scope>NUCLEOTIDE SEQUENCE [LARGE SCALE GENOMIC DNA]</scope>
    <source>
        <strain evidence="2">CCUG 53762</strain>
    </source>
</reference>
<sequence length="186" mass="21231">MRVFLLLTSITLIFSCKGKIGDWEVYKDRYNISSISFPNLPAERIDTTTNSLVNYTMLSTLDSIDTSPSVFAKHILYPVNIAELDLFTIKKDSNRLNSLFMKMIDGALNQSNSILKSKDFFIYPEPGVKFVTIDQTNSMKTVSRIIIFDNLVINTNATGKSDIFDEETEVKFFNSLKINRDKSDRK</sequence>
<dbReference type="EMBL" id="JBHUDG010000045">
    <property type="protein sequence ID" value="MFD1631318.1"/>
    <property type="molecule type" value="Genomic_DNA"/>
</dbReference>
<organism evidence="1 2">
    <name type="scientific">Pseudopedobacter beijingensis</name>
    <dbReference type="NCBI Taxonomy" id="1207056"/>
    <lineage>
        <taxon>Bacteria</taxon>
        <taxon>Pseudomonadati</taxon>
        <taxon>Bacteroidota</taxon>
        <taxon>Sphingobacteriia</taxon>
        <taxon>Sphingobacteriales</taxon>
        <taxon>Sphingobacteriaceae</taxon>
        <taxon>Pseudopedobacter</taxon>
    </lineage>
</organism>
<name>A0ABW4IEW7_9SPHI</name>
<dbReference type="Proteomes" id="UP001597118">
    <property type="component" value="Unassembled WGS sequence"/>
</dbReference>
<dbReference type="RefSeq" id="WP_379663686.1">
    <property type="nucleotide sequence ID" value="NZ_JBHUDG010000045.1"/>
</dbReference>
<proteinExistence type="predicted"/>